<dbReference type="RefSeq" id="WP_074867033.1">
    <property type="nucleotide sequence ID" value="NZ_FOAS01000006.1"/>
</dbReference>
<dbReference type="EMBL" id="FOAS01000006">
    <property type="protein sequence ID" value="SEK88040.1"/>
    <property type="molecule type" value="Genomic_DNA"/>
</dbReference>
<evidence type="ECO:0000256" key="1">
    <source>
        <dbReference type="SAM" id="SignalP"/>
    </source>
</evidence>
<name>A0A1H7KNE8_9GAMM</name>
<accession>A0A1H7KNE8</accession>
<keyword evidence="3" id="KW-1185">Reference proteome</keyword>
<gene>
    <name evidence="2" type="ORF">SAMN05216214_10624</name>
</gene>
<evidence type="ECO:0000313" key="3">
    <source>
        <dbReference type="Proteomes" id="UP000185766"/>
    </source>
</evidence>
<dbReference type="Proteomes" id="UP000185766">
    <property type="component" value="Unassembled WGS sequence"/>
</dbReference>
<proteinExistence type="predicted"/>
<dbReference type="NCBIfam" id="NF041599">
    <property type="entry name" value="reg_PtrA_PA2808"/>
    <property type="match status" value="1"/>
</dbReference>
<keyword evidence="1" id="KW-0732">Signal</keyword>
<reference evidence="2 3" key="1">
    <citation type="submission" date="2016-10" db="EMBL/GenBank/DDBJ databases">
        <authorList>
            <person name="de Groot N.N."/>
        </authorList>
    </citation>
    <scope>NUCLEOTIDE SEQUENCE [LARGE SCALE GENOMIC DNA]</scope>
    <source>
        <strain evidence="2 3">JCM 19513</strain>
    </source>
</reference>
<evidence type="ECO:0000313" key="2">
    <source>
        <dbReference type="EMBL" id="SEK88040.1"/>
    </source>
</evidence>
<organism evidence="2 3">
    <name type="scientific">Atopomonas hussainii</name>
    <dbReference type="NCBI Taxonomy" id="1429083"/>
    <lineage>
        <taxon>Bacteria</taxon>
        <taxon>Pseudomonadati</taxon>
        <taxon>Pseudomonadota</taxon>
        <taxon>Gammaproteobacteria</taxon>
        <taxon>Pseudomonadales</taxon>
        <taxon>Pseudomonadaceae</taxon>
        <taxon>Atopomonas</taxon>
    </lineage>
</organism>
<dbReference type="AlphaFoldDB" id="A0A1H7KNE8"/>
<feature type="signal peptide" evidence="1">
    <location>
        <begin position="1"/>
        <end position="21"/>
    </location>
</feature>
<feature type="chain" id="PRO_5010384528" evidence="1">
    <location>
        <begin position="22"/>
        <end position="119"/>
    </location>
</feature>
<protein>
    <submittedName>
        <fullName evidence="2">Uncharacterized protein</fullName>
    </submittedName>
</protein>
<sequence length="119" mass="13737">MKSLQTLVLMGSLLLSSLTWAEGGSDRALERIEKLRDKAESVLLQAEKAPAAERHVHMREHMQMLEGIMQELHSEHPPADMTPEEHLAWMEKHDRLVDDVLGQMLREHKLMMQANECHH</sequence>